<dbReference type="AlphaFoldDB" id="A0A5C5Z2E3"/>
<dbReference type="InterPro" id="IPR014284">
    <property type="entry name" value="RNA_pol_sigma-70_dom"/>
</dbReference>
<protein>
    <submittedName>
        <fullName evidence="6">RNA polymerase sigma factor</fullName>
    </submittedName>
</protein>
<dbReference type="NCBIfam" id="TIGR02937">
    <property type="entry name" value="sigma70-ECF"/>
    <property type="match status" value="1"/>
</dbReference>
<dbReference type="SUPFAM" id="SSF88659">
    <property type="entry name" value="Sigma3 and sigma4 domains of RNA polymerase sigma factors"/>
    <property type="match status" value="1"/>
</dbReference>
<dbReference type="GO" id="GO:0006352">
    <property type="term" value="P:DNA-templated transcription initiation"/>
    <property type="evidence" value="ECO:0007669"/>
    <property type="project" value="InterPro"/>
</dbReference>
<sequence length="187" mass="21021">MTNKVSGDEKLDETQFMRLFVQHEPVLRCVARSMLADWMAVDDVLQEAGVTMWEKIGQLENADGFLPWARVIVRLKCHSTINSSRRSRLVLSEEAVRLLAVEIDSVDRDRYEANLYVLQGCLGKLSMQQRDLVLAPYRDGIEVQDIAARVGKSANALYKQLGRLRAKLSECVERNLKADGSGEGLAL</sequence>
<evidence type="ECO:0000256" key="3">
    <source>
        <dbReference type="ARBA" id="ARBA00023082"/>
    </source>
</evidence>
<dbReference type="OrthoDB" id="6383365at2"/>
<evidence type="ECO:0000313" key="6">
    <source>
        <dbReference type="EMBL" id="TWT81552.1"/>
    </source>
</evidence>
<dbReference type="Gene3D" id="1.10.1740.10">
    <property type="match status" value="1"/>
</dbReference>
<dbReference type="InterPro" id="IPR013325">
    <property type="entry name" value="RNA_pol_sigma_r2"/>
</dbReference>
<keyword evidence="4" id="KW-0804">Transcription</keyword>
<dbReference type="EMBL" id="SJPJ01000001">
    <property type="protein sequence ID" value="TWT81552.1"/>
    <property type="molecule type" value="Genomic_DNA"/>
</dbReference>
<evidence type="ECO:0000313" key="7">
    <source>
        <dbReference type="Proteomes" id="UP000315010"/>
    </source>
</evidence>
<dbReference type="GO" id="GO:0016987">
    <property type="term" value="F:sigma factor activity"/>
    <property type="evidence" value="ECO:0007669"/>
    <property type="project" value="UniProtKB-KW"/>
</dbReference>
<dbReference type="Pfam" id="PF04542">
    <property type="entry name" value="Sigma70_r2"/>
    <property type="match status" value="1"/>
</dbReference>
<dbReference type="PANTHER" id="PTHR43133">
    <property type="entry name" value="RNA POLYMERASE ECF-TYPE SIGMA FACTO"/>
    <property type="match status" value="1"/>
</dbReference>
<name>A0A5C5Z2E3_9BACT</name>
<evidence type="ECO:0000259" key="5">
    <source>
        <dbReference type="Pfam" id="PF04542"/>
    </source>
</evidence>
<dbReference type="InterPro" id="IPR007627">
    <property type="entry name" value="RNA_pol_sigma70_r2"/>
</dbReference>
<dbReference type="SUPFAM" id="SSF88946">
    <property type="entry name" value="Sigma2 domain of RNA polymerase sigma factors"/>
    <property type="match status" value="1"/>
</dbReference>
<dbReference type="InterPro" id="IPR013324">
    <property type="entry name" value="RNA_pol_sigma_r3/r4-like"/>
</dbReference>
<evidence type="ECO:0000256" key="4">
    <source>
        <dbReference type="ARBA" id="ARBA00023163"/>
    </source>
</evidence>
<dbReference type="RefSeq" id="WP_146397531.1">
    <property type="nucleotide sequence ID" value="NZ_SJPJ01000001.1"/>
</dbReference>
<dbReference type="Proteomes" id="UP000315010">
    <property type="component" value="Unassembled WGS sequence"/>
</dbReference>
<reference evidence="6 7" key="1">
    <citation type="submission" date="2019-02" db="EMBL/GenBank/DDBJ databases">
        <title>Deep-cultivation of Planctomycetes and their phenomic and genomic characterization uncovers novel biology.</title>
        <authorList>
            <person name="Wiegand S."/>
            <person name="Jogler M."/>
            <person name="Boedeker C."/>
            <person name="Pinto D."/>
            <person name="Vollmers J."/>
            <person name="Rivas-Marin E."/>
            <person name="Kohn T."/>
            <person name="Peeters S.H."/>
            <person name="Heuer A."/>
            <person name="Rast P."/>
            <person name="Oberbeckmann S."/>
            <person name="Bunk B."/>
            <person name="Jeske O."/>
            <person name="Meyerdierks A."/>
            <person name="Storesund J.E."/>
            <person name="Kallscheuer N."/>
            <person name="Luecker S."/>
            <person name="Lage O.M."/>
            <person name="Pohl T."/>
            <person name="Merkel B.J."/>
            <person name="Hornburger P."/>
            <person name="Mueller R.-W."/>
            <person name="Bruemmer F."/>
            <person name="Labrenz M."/>
            <person name="Spormann A.M."/>
            <person name="Op Den Camp H."/>
            <person name="Overmann J."/>
            <person name="Amann R."/>
            <person name="Jetten M.S.M."/>
            <person name="Mascher T."/>
            <person name="Medema M.H."/>
            <person name="Devos D.P."/>
            <person name="Kaster A.-K."/>
            <person name="Ovreas L."/>
            <person name="Rohde M."/>
            <person name="Galperin M.Y."/>
            <person name="Jogler C."/>
        </authorList>
    </citation>
    <scope>NUCLEOTIDE SEQUENCE [LARGE SCALE GENOMIC DNA]</scope>
    <source>
        <strain evidence="6 7">CA13</strain>
    </source>
</reference>
<dbReference type="InterPro" id="IPR014331">
    <property type="entry name" value="RNA_pol_sigma70_ECF_RHOBA"/>
</dbReference>
<dbReference type="PANTHER" id="PTHR43133:SF51">
    <property type="entry name" value="RNA POLYMERASE SIGMA FACTOR"/>
    <property type="match status" value="1"/>
</dbReference>
<dbReference type="InterPro" id="IPR036388">
    <property type="entry name" value="WH-like_DNA-bd_sf"/>
</dbReference>
<keyword evidence="7" id="KW-1185">Reference proteome</keyword>
<evidence type="ECO:0000256" key="1">
    <source>
        <dbReference type="ARBA" id="ARBA00010641"/>
    </source>
</evidence>
<comment type="caution">
    <text evidence="6">The sequence shown here is derived from an EMBL/GenBank/DDBJ whole genome shotgun (WGS) entry which is preliminary data.</text>
</comment>
<accession>A0A5C5Z2E3</accession>
<comment type="similarity">
    <text evidence="1">Belongs to the sigma-70 factor family. ECF subfamily.</text>
</comment>
<dbReference type="Gene3D" id="1.10.10.10">
    <property type="entry name" value="Winged helix-like DNA-binding domain superfamily/Winged helix DNA-binding domain"/>
    <property type="match status" value="1"/>
</dbReference>
<dbReference type="NCBIfam" id="TIGR02989">
    <property type="entry name" value="Sig-70_gvs1"/>
    <property type="match status" value="1"/>
</dbReference>
<feature type="domain" description="RNA polymerase sigma-70 region 2" evidence="5">
    <location>
        <begin position="19"/>
        <end position="86"/>
    </location>
</feature>
<proteinExistence type="inferred from homology"/>
<evidence type="ECO:0000256" key="2">
    <source>
        <dbReference type="ARBA" id="ARBA00023015"/>
    </source>
</evidence>
<organism evidence="6 7">
    <name type="scientific">Novipirellula herctigrandis</name>
    <dbReference type="NCBI Taxonomy" id="2527986"/>
    <lineage>
        <taxon>Bacteria</taxon>
        <taxon>Pseudomonadati</taxon>
        <taxon>Planctomycetota</taxon>
        <taxon>Planctomycetia</taxon>
        <taxon>Pirellulales</taxon>
        <taxon>Pirellulaceae</taxon>
        <taxon>Novipirellula</taxon>
    </lineage>
</organism>
<gene>
    <name evidence="6" type="ORF">CA13_30050</name>
</gene>
<dbReference type="InterPro" id="IPR039425">
    <property type="entry name" value="RNA_pol_sigma-70-like"/>
</dbReference>
<keyword evidence="2" id="KW-0805">Transcription regulation</keyword>
<keyword evidence="3" id="KW-0731">Sigma factor</keyword>